<protein>
    <submittedName>
        <fullName evidence="14">Magnesium and cobalt transport protein CorA</fullName>
    </submittedName>
</protein>
<comment type="caution">
    <text evidence="14">The sequence shown here is derived from an EMBL/GenBank/DDBJ whole genome shotgun (WGS) entry which is preliminary data.</text>
</comment>
<evidence type="ECO:0000256" key="7">
    <source>
        <dbReference type="ARBA" id="ARBA00022989"/>
    </source>
</evidence>
<name>A0A7J5C2A1_9MICO</name>
<evidence type="ECO:0000256" key="6">
    <source>
        <dbReference type="ARBA" id="ARBA00022842"/>
    </source>
</evidence>
<evidence type="ECO:0000256" key="9">
    <source>
        <dbReference type="ARBA" id="ARBA00023136"/>
    </source>
</evidence>
<comment type="catalytic activity">
    <reaction evidence="10">
        <text>Mg(2+)(in) = Mg(2+)(out)</text>
        <dbReference type="Rhea" id="RHEA:29827"/>
        <dbReference type="ChEBI" id="CHEBI:18420"/>
    </reaction>
</comment>
<dbReference type="GO" id="GO:0050897">
    <property type="term" value="F:cobalt ion binding"/>
    <property type="evidence" value="ECO:0007669"/>
    <property type="project" value="TreeGrafter"/>
</dbReference>
<evidence type="ECO:0000256" key="3">
    <source>
        <dbReference type="ARBA" id="ARBA00022448"/>
    </source>
</evidence>
<dbReference type="Pfam" id="PF01544">
    <property type="entry name" value="CorA"/>
    <property type="match status" value="1"/>
</dbReference>
<comment type="similarity">
    <text evidence="2">Belongs to the CorA metal ion transporter (MIT) (TC 1.A.35) family.</text>
</comment>
<proteinExistence type="inferred from homology"/>
<evidence type="ECO:0000313" key="15">
    <source>
        <dbReference type="Proteomes" id="UP000467240"/>
    </source>
</evidence>
<dbReference type="Gene3D" id="1.20.58.340">
    <property type="entry name" value="Magnesium transport protein CorA, transmembrane region"/>
    <property type="match status" value="2"/>
</dbReference>
<reference evidence="14 15" key="1">
    <citation type="submission" date="2019-09" db="EMBL/GenBank/DDBJ databases">
        <title>Phylogeny of genus Pseudoclavibacter and closely related genus.</title>
        <authorList>
            <person name="Li Y."/>
        </authorList>
    </citation>
    <scope>NUCLEOTIDE SEQUENCE [LARGE SCALE GENOMIC DNA]</scope>
    <source>
        <strain evidence="14 15">DSM 23821</strain>
    </source>
</reference>
<dbReference type="InterPro" id="IPR002523">
    <property type="entry name" value="MgTranspt_CorA/ZnTranspt_ZntB"/>
</dbReference>
<feature type="region of interest" description="Disordered" evidence="12">
    <location>
        <begin position="1"/>
        <end position="55"/>
    </location>
</feature>
<feature type="transmembrane region" description="Helical" evidence="13">
    <location>
        <begin position="437"/>
        <end position="457"/>
    </location>
</feature>
<dbReference type="EMBL" id="WBJZ01000004">
    <property type="protein sequence ID" value="KAB1660161.1"/>
    <property type="molecule type" value="Genomic_DNA"/>
</dbReference>
<dbReference type="AlphaFoldDB" id="A0A7J5C2A1"/>
<keyword evidence="8" id="KW-0406">Ion transport</keyword>
<keyword evidence="9 13" id="KW-0472">Membrane</keyword>
<dbReference type="InterPro" id="IPR045863">
    <property type="entry name" value="CorA_TM1_TM2"/>
</dbReference>
<dbReference type="CDD" id="cd12830">
    <property type="entry name" value="MtCorA-like"/>
    <property type="match status" value="1"/>
</dbReference>
<sequence length="463" mass="49909">MRGVTSRPSGRTGGAGAILPSSRSSRESPRGSGTRASPSSVSSRPSWSSSCCGPTVRRCSISSRSRAERASRADGWVGCATIGRATGPPAANATARGGPVHTEHILDVTVFVDGEPVGHPDPVAGLEAARRDHGWVWVELADVEQIELDDVARTFGLGRLFVEDVLESGQRTKLERHGDQSFVVLHPATYDDDNDHVDFSELSLFVGPDFLVTVQRSGCGGVVDVRKRLRAARRLAELGPSGAAYAILDEVVDGYQHVAEGLALDIEEIDAAIDSRDGELAKRIYRLTGQVSKFLTVVTPLESMLTGMRRALVGGDPTLLADAGGVLRHVPTHEERSPLGDDDVEHRRAVLLDALFGDVLDHVIRLEGRLGNMRSVLDNALTLVSTLASQRATEITLVQADQTKKISSWAAIFAAPTIVTGIYGMNFTHMPELDWTWGYAGAWGLMVCLSVGLYIAFKRNNWL</sequence>
<evidence type="ECO:0000313" key="14">
    <source>
        <dbReference type="EMBL" id="KAB1660161.1"/>
    </source>
</evidence>
<dbReference type="SUPFAM" id="SSF143865">
    <property type="entry name" value="CorA soluble domain-like"/>
    <property type="match status" value="1"/>
</dbReference>
<dbReference type="Gene3D" id="3.30.460.20">
    <property type="entry name" value="CorA soluble domain-like"/>
    <property type="match status" value="1"/>
</dbReference>
<keyword evidence="15" id="KW-1185">Reference proteome</keyword>
<dbReference type="OrthoDB" id="9803416at2"/>
<dbReference type="FunFam" id="1.20.58.340:FF:000004">
    <property type="entry name" value="Magnesium transport protein CorA"/>
    <property type="match status" value="1"/>
</dbReference>
<dbReference type="InterPro" id="IPR045861">
    <property type="entry name" value="CorA_cytoplasmic_dom"/>
</dbReference>
<keyword evidence="5 13" id="KW-0812">Transmembrane</keyword>
<dbReference type="GO" id="GO:0015095">
    <property type="term" value="F:magnesium ion transmembrane transporter activity"/>
    <property type="evidence" value="ECO:0007669"/>
    <property type="project" value="TreeGrafter"/>
</dbReference>
<evidence type="ECO:0000256" key="11">
    <source>
        <dbReference type="ARBA" id="ARBA00045497"/>
    </source>
</evidence>
<evidence type="ECO:0000256" key="12">
    <source>
        <dbReference type="SAM" id="MobiDB-lite"/>
    </source>
</evidence>
<keyword evidence="4" id="KW-1003">Cell membrane</keyword>
<evidence type="ECO:0000256" key="8">
    <source>
        <dbReference type="ARBA" id="ARBA00023065"/>
    </source>
</evidence>
<evidence type="ECO:0000256" key="10">
    <source>
        <dbReference type="ARBA" id="ARBA00034269"/>
    </source>
</evidence>
<evidence type="ECO:0000256" key="4">
    <source>
        <dbReference type="ARBA" id="ARBA00022475"/>
    </source>
</evidence>
<dbReference type="GO" id="GO:0005886">
    <property type="term" value="C:plasma membrane"/>
    <property type="evidence" value="ECO:0007669"/>
    <property type="project" value="UniProtKB-SubCell"/>
</dbReference>
<accession>A0A7J5C2A1</accession>
<organism evidence="14 15">
    <name type="scientific">Pseudoclavibacter chungangensis</name>
    <dbReference type="NCBI Taxonomy" id="587635"/>
    <lineage>
        <taxon>Bacteria</taxon>
        <taxon>Bacillati</taxon>
        <taxon>Actinomycetota</taxon>
        <taxon>Actinomycetes</taxon>
        <taxon>Micrococcales</taxon>
        <taxon>Microbacteriaceae</taxon>
        <taxon>Pseudoclavibacter</taxon>
    </lineage>
</organism>
<keyword evidence="6" id="KW-0460">Magnesium</keyword>
<feature type="transmembrane region" description="Helical" evidence="13">
    <location>
        <begin position="406"/>
        <end position="425"/>
    </location>
</feature>
<dbReference type="GO" id="GO:0000287">
    <property type="term" value="F:magnesium ion binding"/>
    <property type="evidence" value="ECO:0007669"/>
    <property type="project" value="TreeGrafter"/>
</dbReference>
<dbReference type="PANTHER" id="PTHR46494">
    <property type="entry name" value="CORA FAMILY METAL ION TRANSPORTER (EUROFUNG)"/>
    <property type="match status" value="1"/>
</dbReference>
<dbReference type="GO" id="GO:0015087">
    <property type="term" value="F:cobalt ion transmembrane transporter activity"/>
    <property type="evidence" value="ECO:0007669"/>
    <property type="project" value="TreeGrafter"/>
</dbReference>
<dbReference type="PANTHER" id="PTHR46494:SF1">
    <property type="entry name" value="CORA FAMILY METAL ION TRANSPORTER (EUROFUNG)"/>
    <property type="match status" value="1"/>
</dbReference>
<dbReference type="SUPFAM" id="SSF144083">
    <property type="entry name" value="Magnesium transport protein CorA, transmembrane region"/>
    <property type="match status" value="1"/>
</dbReference>
<comment type="function">
    <text evidence="11">Mediates influx of magnesium ions. Alternates between open and closed states. Activated by low cytoplasmic Mg(2+) levels. Inactive when cytoplasmic Mg(2+) levels are high.</text>
</comment>
<evidence type="ECO:0000256" key="1">
    <source>
        <dbReference type="ARBA" id="ARBA00004651"/>
    </source>
</evidence>
<keyword evidence="3" id="KW-0813">Transport</keyword>
<feature type="compositionally biased region" description="Low complexity" evidence="12">
    <location>
        <begin position="30"/>
        <end position="50"/>
    </location>
</feature>
<dbReference type="Proteomes" id="UP000467240">
    <property type="component" value="Unassembled WGS sequence"/>
</dbReference>
<evidence type="ECO:0000256" key="2">
    <source>
        <dbReference type="ARBA" id="ARBA00009765"/>
    </source>
</evidence>
<keyword evidence="7 13" id="KW-1133">Transmembrane helix</keyword>
<evidence type="ECO:0000256" key="13">
    <source>
        <dbReference type="SAM" id="Phobius"/>
    </source>
</evidence>
<gene>
    <name evidence="14" type="ORF">F8O01_04360</name>
</gene>
<comment type="subcellular location">
    <subcellularLocation>
        <location evidence="1">Cell membrane</location>
        <topology evidence="1">Multi-pass membrane protein</topology>
    </subcellularLocation>
</comment>
<evidence type="ECO:0000256" key="5">
    <source>
        <dbReference type="ARBA" id="ARBA00022692"/>
    </source>
</evidence>